<sequence>MGPTCPDPWIFNMCPDRSSCGRGPPLLHRSVFRWALGGLTATALSVTGLSVPAYAADTPALIIGGPQQLTAALGQEFEVTLSATNSGDTAVDGAAITFDTVWAFEDREQFSNCEYDGGLVRACVFDQTLEPGKSYRVVVPFRVREDTYAPSMRDSFYLWQPASEHVSAGTPGTGPVLRLQEGDRIGEVTEDTWQRFTLNVTGNQGTDLVAVGDTAAGWVGDVVEAEVGVRNNGPATLDFSRSGLGVGWVVATAPAGTSIVGAPDCFKVTSTQAMCETDYRFKVGEVKTWKLALRIDRSVPGAAGSVEVNPDCTCERFFGDADKSNNRASLTVEASVDETDPVIEDAGLVANQSSPAVVFFQPRVTDNVKVTKVEVTGVPAATSSTCMPKPSSDLWQCKAVQQVAYNAETDNVLTIKAYDAAGNVSEQVSVPVHVDNKFPRHTVSPAPKSSLRSGPVTVELIDVPADVKEVKVLDSRTDALVTTLTAAPWTYTWNAANDATPPAFQAVDRVGNLWHVSTDYIVDDESPVIDHVDTVSQYLPNRVDTGTGWAGSKANLEYTATDESPIARTEWWVDGVLASTTPLFSWDARTITAPTARVELRVWDAAGNTASKSFTVNIDKTVSATVVAPAQNTLIRSTSFVTSVTVNDPHGKAYSTILSPVHVPGSRSWAKVTSGKDGTKTIIWEVADRLGNVAQFRRTVIVDNTAPAASLRSAPKNNAKLTKTFGVTVNASDKNGIGRVELLVNGRKVATDYRAGWAFKINPKRYGKKFTVQLRVYDRAGNSKLTAKRTYRR</sequence>
<dbReference type="Gene3D" id="2.60.40.10">
    <property type="entry name" value="Immunoglobulins"/>
    <property type="match status" value="2"/>
</dbReference>
<proteinExistence type="predicted"/>
<gene>
    <name evidence="1" type="ORF">Aca07nite_47910</name>
</gene>
<comment type="caution">
    <text evidence="1">The sequence shown here is derived from an EMBL/GenBank/DDBJ whole genome shotgun (WGS) entry which is preliminary data.</text>
</comment>
<dbReference type="Pfam" id="PF17957">
    <property type="entry name" value="Big_7"/>
    <property type="match status" value="1"/>
</dbReference>
<name>A0ABQ3WMR9_9ACTN</name>
<evidence type="ECO:0000313" key="1">
    <source>
        <dbReference type="EMBL" id="GID47516.1"/>
    </source>
</evidence>
<dbReference type="EMBL" id="BOMF01000092">
    <property type="protein sequence ID" value="GID47516.1"/>
    <property type="molecule type" value="Genomic_DNA"/>
</dbReference>
<reference evidence="1" key="1">
    <citation type="submission" date="2021-01" db="EMBL/GenBank/DDBJ databases">
        <title>Whole genome shotgun sequence of Actinoplanes capillaceus NBRC 16408.</title>
        <authorList>
            <person name="Komaki H."/>
            <person name="Tamura T."/>
        </authorList>
    </citation>
    <scope>NUCLEOTIDE SEQUENCE [LARGE SCALE GENOMIC DNA]</scope>
    <source>
        <strain evidence="1">NBRC 16408</strain>
    </source>
</reference>
<dbReference type="InterPro" id="IPR013783">
    <property type="entry name" value="Ig-like_fold"/>
</dbReference>
<evidence type="ECO:0008006" key="2">
    <source>
        <dbReference type="Google" id="ProtNLM"/>
    </source>
</evidence>
<protein>
    <recommendedName>
        <fullName evidence="2">Ig-like domain (Group 3)</fullName>
    </recommendedName>
</protein>
<organism evidence="1">
    <name type="scientific">Actinoplanes campanulatus</name>
    <dbReference type="NCBI Taxonomy" id="113559"/>
    <lineage>
        <taxon>Bacteria</taxon>
        <taxon>Bacillati</taxon>
        <taxon>Actinomycetota</taxon>
        <taxon>Actinomycetes</taxon>
        <taxon>Micromonosporales</taxon>
        <taxon>Micromonosporaceae</taxon>
        <taxon>Actinoplanes</taxon>
    </lineage>
</organism>
<accession>A0ABQ3WMR9</accession>